<evidence type="ECO:0000313" key="3">
    <source>
        <dbReference type="EMBL" id="MBD8012634.1"/>
    </source>
</evidence>
<dbReference type="CDD" id="cd05936">
    <property type="entry name" value="FC-FACS_FadD_like"/>
    <property type="match status" value="1"/>
</dbReference>
<feature type="domain" description="AMP-binding enzyme C-terminal" evidence="2">
    <location>
        <begin position="501"/>
        <end position="576"/>
    </location>
</feature>
<evidence type="ECO:0000259" key="2">
    <source>
        <dbReference type="Pfam" id="PF13193"/>
    </source>
</evidence>
<dbReference type="Pfam" id="PF00501">
    <property type="entry name" value="AMP-binding"/>
    <property type="match status" value="1"/>
</dbReference>
<reference evidence="3 4" key="1">
    <citation type="submission" date="2020-08" db="EMBL/GenBank/DDBJ databases">
        <title>A Genomic Blueprint of the Chicken Gut Microbiome.</title>
        <authorList>
            <person name="Gilroy R."/>
            <person name="Ravi A."/>
            <person name="Getino M."/>
            <person name="Pursley I."/>
            <person name="Horton D.L."/>
            <person name="Alikhan N.-F."/>
            <person name="Baker D."/>
            <person name="Gharbi K."/>
            <person name="Hall N."/>
            <person name="Watson M."/>
            <person name="Adriaenssens E.M."/>
            <person name="Foster-Nyarko E."/>
            <person name="Jarju S."/>
            <person name="Secka A."/>
            <person name="Antonio M."/>
            <person name="Oren A."/>
            <person name="Chaudhuri R."/>
            <person name="La Ragione R.M."/>
            <person name="Hildebrand F."/>
            <person name="Pallen M.J."/>
        </authorList>
    </citation>
    <scope>NUCLEOTIDE SEQUENCE [LARGE SCALE GENOMIC DNA]</scope>
    <source>
        <strain evidence="3 4">Re1</strain>
    </source>
</reference>
<dbReference type="InterPro" id="IPR042099">
    <property type="entry name" value="ANL_N_sf"/>
</dbReference>
<dbReference type="Gene3D" id="3.40.50.12780">
    <property type="entry name" value="N-terminal domain of ligase-like"/>
    <property type="match status" value="1"/>
</dbReference>
<dbReference type="NCBIfam" id="NF004114">
    <property type="entry name" value="PRK05605.1"/>
    <property type="match status" value="1"/>
</dbReference>
<name>A0ABR8W6K4_9MICO</name>
<gene>
    <name evidence="3" type="ORF">H9633_10030</name>
</gene>
<protein>
    <submittedName>
        <fullName evidence="3">AMP-binding protein</fullName>
    </submittedName>
</protein>
<dbReference type="InterPro" id="IPR000873">
    <property type="entry name" value="AMP-dep_synth/lig_dom"/>
</dbReference>
<dbReference type="Proteomes" id="UP000611521">
    <property type="component" value="Unassembled WGS sequence"/>
</dbReference>
<sequence length="593" mass="64213">MAYEIRGDFRHHPSLREREVRRRKLELVTEFVPPRPWTASYAEGVPQDLPPVTGSLIDIVEASVRDYPDAPALQFFGRETTYREMQDAIERAAAGLRDLGVGPGDPVAIVLPNCPQHIIAFYAVLRLGAVAIEHNPLYTPRELRKQFEDHGARHAIVWSKVVETVQEFPADLAVASLVSVDVTTAMPRRMQLMLKLPIAKARESRAALTSKVRGAISWDSLVQSAPLPATHPRPATDDLAIIQYTSGTTGTPKGAALTHRNLLANAAQAQAWVPSITRGDGCVVYAVLPMFHAYGLTLCLTFAMSMGARLVLFPKFEPDLVLQVTKKHPATFLPLVPPIAERLLAAAKEKGVSLAGTEIAISGAMALSHDLVVPFEEASGGYLVEGYGLSECSPVLMANPVAENRVAGTVGLPLPGTECRVVDPENPTVDVPAGSAGELLVRGPQVFSGYYGKPEETEAVFVDGWFRTGDIVTIDEAGFVRIVDRIKELIITGGFNVAPTEVEVALRQHPDVVDAAVVGLPSDRSGEEVVAAIVVEDGKDVDVEAIRAFARSILTPYKVPRRVFVVDELPKSLIGKVLRRQVKERLLALTSGN</sequence>
<dbReference type="InterPro" id="IPR045851">
    <property type="entry name" value="AMP-bd_C_sf"/>
</dbReference>
<dbReference type="InterPro" id="IPR050237">
    <property type="entry name" value="ATP-dep_AMP-bd_enzyme"/>
</dbReference>
<dbReference type="Pfam" id="PF13193">
    <property type="entry name" value="AMP-binding_C"/>
    <property type="match status" value="1"/>
</dbReference>
<feature type="domain" description="AMP-dependent synthetase/ligase" evidence="1">
    <location>
        <begin position="61"/>
        <end position="451"/>
    </location>
</feature>
<dbReference type="Gene3D" id="3.30.300.30">
    <property type="match status" value="1"/>
</dbReference>
<dbReference type="SUPFAM" id="SSF56801">
    <property type="entry name" value="Acetyl-CoA synthetase-like"/>
    <property type="match status" value="1"/>
</dbReference>
<evidence type="ECO:0000313" key="4">
    <source>
        <dbReference type="Proteomes" id="UP000611521"/>
    </source>
</evidence>
<comment type="caution">
    <text evidence="3">The sequence shown here is derived from an EMBL/GenBank/DDBJ whole genome shotgun (WGS) entry which is preliminary data.</text>
</comment>
<evidence type="ECO:0000259" key="1">
    <source>
        <dbReference type="Pfam" id="PF00501"/>
    </source>
</evidence>
<dbReference type="InterPro" id="IPR020845">
    <property type="entry name" value="AMP-binding_CS"/>
</dbReference>
<proteinExistence type="predicted"/>
<keyword evidence="4" id="KW-1185">Reference proteome</keyword>
<organism evidence="3 4">
    <name type="scientific">Microbacterium commune</name>
    <dbReference type="NCBI Taxonomy" id="2762219"/>
    <lineage>
        <taxon>Bacteria</taxon>
        <taxon>Bacillati</taxon>
        <taxon>Actinomycetota</taxon>
        <taxon>Actinomycetes</taxon>
        <taxon>Micrococcales</taxon>
        <taxon>Microbacteriaceae</taxon>
        <taxon>Microbacterium</taxon>
    </lineage>
</organism>
<dbReference type="InterPro" id="IPR025110">
    <property type="entry name" value="AMP-bd_C"/>
</dbReference>
<dbReference type="PANTHER" id="PTHR43767">
    <property type="entry name" value="LONG-CHAIN-FATTY-ACID--COA LIGASE"/>
    <property type="match status" value="1"/>
</dbReference>
<dbReference type="PROSITE" id="PS00455">
    <property type="entry name" value="AMP_BINDING"/>
    <property type="match status" value="1"/>
</dbReference>
<dbReference type="PANTHER" id="PTHR43767:SF12">
    <property type="entry name" value="AMP-DEPENDENT SYNTHETASE AND LIGASE"/>
    <property type="match status" value="1"/>
</dbReference>
<dbReference type="EMBL" id="JACSPX010000002">
    <property type="protein sequence ID" value="MBD8012634.1"/>
    <property type="molecule type" value="Genomic_DNA"/>
</dbReference>
<accession>A0ABR8W6K4</accession>